<evidence type="ECO:0000256" key="3">
    <source>
        <dbReference type="ARBA" id="ARBA00022490"/>
    </source>
</evidence>
<evidence type="ECO:0000313" key="6">
    <source>
        <dbReference type="Proteomes" id="UP000092445"/>
    </source>
</evidence>
<dbReference type="Proteomes" id="UP000092445">
    <property type="component" value="Unassembled WGS sequence"/>
</dbReference>
<reference evidence="5" key="2">
    <citation type="submission" date="2020-05" db="UniProtKB">
        <authorList>
            <consortium name="EnsemblMetazoa"/>
        </authorList>
    </citation>
    <scope>IDENTIFICATION</scope>
    <source>
        <strain evidence="5">IAEA</strain>
    </source>
</reference>
<evidence type="ECO:0000313" key="5">
    <source>
        <dbReference type="EnsemblMetazoa" id="GPAI004609-PA"/>
    </source>
</evidence>
<evidence type="ECO:0000256" key="2">
    <source>
        <dbReference type="ARBA" id="ARBA00004496"/>
    </source>
</evidence>
<dbReference type="Gene3D" id="2.30.29.30">
    <property type="entry name" value="Pleckstrin-homology domain (PH domain)/Phosphotyrosine-binding domain (PTB)"/>
    <property type="match status" value="1"/>
</dbReference>
<sequence>MIGTSTLSISQRALGWQPDHLEDGISFLWKQISIHGISSVTPAKCIYFMLDHQLTSPGINVNQRRSRSSYSPVLCCPAWITFCLDGSVKFLQPPYNKVEELLRCDDAVEAMCCEGAKFL</sequence>
<dbReference type="AlphaFoldDB" id="A0A1A9Z5N8"/>
<dbReference type="GO" id="GO:0005634">
    <property type="term" value="C:nucleus"/>
    <property type="evidence" value="ECO:0007669"/>
    <property type="project" value="UniProtKB-SubCell"/>
</dbReference>
<reference evidence="6" key="1">
    <citation type="submission" date="2014-03" db="EMBL/GenBank/DDBJ databases">
        <authorList>
            <person name="Aksoy S."/>
            <person name="Warren W."/>
            <person name="Wilson R.K."/>
        </authorList>
    </citation>
    <scope>NUCLEOTIDE SEQUENCE [LARGE SCALE GENOMIC DNA]</scope>
    <source>
        <strain evidence="6">IAEA</strain>
    </source>
</reference>
<keyword evidence="3" id="KW-0963">Cytoplasm</keyword>
<evidence type="ECO:0000256" key="4">
    <source>
        <dbReference type="ARBA" id="ARBA00023242"/>
    </source>
</evidence>
<keyword evidence="4" id="KW-0539">Nucleus</keyword>
<comment type="subcellular location">
    <subcellularLocation>
        <location evidence="2">Cytoplasm</location>
    </subcellularLocation>
    <subcellularLocation>
        <location evidence="1">Nucleus</location>
    </subcellularLocation>
</comment>
<organism evidence="5 6">
    <name type="scientific">Glossina pallidipes</name>
    <name type="common">Tsetse fly</name>
    <dbReference type="NCBI Taxonomy" id="7398"/>
    <lineage>
        <taxon>Eukaryota</taxon>
        <taxon>Metazoa</taxon>
        <taxon>Ecdysozoa</taxon>
        <taxon>Arthropoda</taxon>
        <taxon>Hexapoda</taxon>
        <taxon>Insecta</taxon>
        <taxon>Pterygota</taxon>
        <taxon>Neoptera</taxon>
        <taxon>Endopterygota</taxon>
        <taxon>Diptera</taxon>
        <taxon>Brachycera</taxon>
        <taxon>Muscomorpha</taxon>
        <taxon>Hippoboscoidea</taxon>
        <taxon>Glossinidae</taxon>
        <taxon>Glossina</taxon>
    </lineage>
</organism>
<dbReference type="EnsemblMetazoa" id="GPAI004609-RA">
    <property type="protein sequence ID" value="GPAI004609-PA"/>
    <property type="gene ID" value="GPAI004609"/>
</dbReference>
<dbReference type="GO" id="GO:0005737">
    <property type="term" value="C:cytoplasm"/>
    <property type="evidence" value="ECO:0007669"/>
    <property type="project" value="UniProtKB-SubCell"/>
</dbReference>
<dbReference type="InterPro" id="IPR039924">
    <property type="entry name" value="ICln/Lot5/Saf5"/>
</dbReference>
<dbReference type="VEuPathDB" id="VectorBase:GPAI004609"/>
<evidence type="ECO:0000256" key="1">
    <source>
        <dbReference type="ARBA" id="ARBA00004123"/>
    </source>
</evidence>
<name>A0A1A9Z5N8_GLOPL</name>
<dbReference type="InterPro" id="IPR011993">
    <property type="entry name" value="PH-like_dom_sf"/>
</dbReference>
<protein>
    <submittedName>
        <fullName evidence="5">Uncharacterized protein</fullName>
    </submittedName>
</protein>
<dbReference type="STRING" id="7398.A0A1A9Z5N8"/>
<keyword evidence="6" id="KW-1185">Reference proteome</keyword>
<proteinExistence type="predicted"/>
<dbReference type="Pfam" id="PF03517">
    <property type="entry name" value="Voldacs"/>
    <property type="match status" value="1"/>
</dbReference>
<accession>A0A1A9Z5N8</accession>